<comment type="catalytic activity">
    <reaction evidence="4">
        <text>L-glutamate + NAD(+) + H2O = 2-oxoglutarate + NH4(+) + NADH + H(+)</text>
        <dbReference type="Rhea" id="RHEA:15133"/>
        <dbReference type="ChEBI" id="CHEBI:15377"/>
        <dbReference type="ChEBI" id="CHEBI:15378"/>
        <dbReference type="ChEBI" id="CHEBI:16810"/>
        <dbReference type="ChEBI" id="CHEBI:28938"/>
        <dbReference type="ChEBI" id="CHEBI:29985"/>
        <dbReference type="ChEBI" id="CHEBI:57540"/>
        <dbReference type="ChEBI" id="CHEBI:57945"/>
        <dbReference type="EC" id="1.4.1.2"/>
    </reaction>
</comment>
<dbReference type="EC" id="1.4.1.2" evidence="4"/>
<dbReference type="PANTHER" id="PTHR11606">
    <property type="entry name" value="GLUTAMATE DEHYDROGENASE"/>
    <property type="match status" value="1"/>
</dbReference>
<dbReference type="GO" id="GO:0005739">
    <property type="term" value="C:mitochondrion"/>
    <property type="evidence" value="ECO:0007669"/>
    <property type="project" value="UniProtKB-UniRule"/>
</dbReference>
<proteinExistence type="inferred from homology"/>
<evidence type="ECO:0000256" key="3">
    <source>
        <dbReference type="ARBA" id="ARBA00023027"/>
    </source>
</evidence>
<dbReference type="PIRSF" id="PIRSF000184">
    <property type="entry name" value="GDH_NAD"/>
    <property type="match status" value="1"/>
</dbReference>
<dbReference type="GO" id="GO:0004352">
    <property type="term" value="F:glutamate dehydrogenase (NAD+) activity"/>
    <property type="evidence" value="ECO:0007669"/>
    <property type="project" value="UniProtKB-UniRule"/>
</dbReference>
<dbReference type="SUPFAM" id="SSF53223">
    <property type="entry name" value="Aminoacid dehydrogenase-like, N-terminal domain"/>
    <property type="match status" value="1"/>
</dbReference>
<dbReference type="AlphaFoldDB" id="A0AAD5UHV7"/>
<evidence type="ECO:0000313" key="7">
    <source>
        <dbReference type="Proteomes" id="UP001210925"/>
    </source>
</evidence>
<protein>
    <recommendedName>
        <fullName evidence="4">NAD-specific glutamate dehydrogenase</fullName>
        <ecNumber evidence="4">1.4.1.2</ecNumber>
    </recommendedName>
</protein>
<dbReference type="InterPro" id="IPR016210">
    <property type="entry name" value="NAD-GDH_euk"/>
</dbReference>
<evidence type="ECO:0000256" key="4">
    <source>
        <dbReference type="PIRNR" id="PIRNR000184"/>
    </source>
</evidence>
<keyword evidence="2 4" id="KW-0560">Oxidoreductase</keyword>
<dbReference type="Pfam" id="PF00208">
    <property type="entry name" value="ELFV_dehydrog"/>
    <property type="match status" value="1"/>
</dbReference>
<dbReference type="InterPro" id="IPR006096">
    <property type="entry name" value="Glu/Leu/Phe/Val/Trp_DH_C"/>
</dbReference>
<dbReference type="Gene3D" id="3.40.50.720">
    <property type="entry name" value="NAD(P)-binding Rossmann-like Domain"/>
    <property type="match status" value="1"/>
</dbReference>
<accession>A0AAD5UHV7</accession>
<dbReference type="InterPro" id="IPR056365">
    <property type="entry name" value="NAD-GDH_2nd"/>
</dbReference>
<feature type="domain" description="Glutamate/phenylalanine/leucine/valine/L-tryptophan dehydrogenase C-terminal" evidence="5">
    <location>
        <begin position="592"/>
        <end position="856"/>
    </location>
</feature>
<gene>
    <name evidence="6" type="primary">GDH2</name>
    <name evidence="6" type="ORF">HK103_003510</name>
</gene>
<comment type="similarity">
    <text evidence="1 4">Belongs to the Glu/Leu/Phe/Val dehydrogenases family.</text>
</comment>
<dbReference type="SUPFAM" id="SSF51735">
    <property type="entry name" value="NAD(P)-binding Rossmann-fold domains"/>
    <property type="match status" value="1"/>
</dbReference>
<comment type="function">
    <text evidence="4">NAD(+)-dependent glutamate dehydrogenase which degrades glutamate to ammonia and alpha-ketoglutarate.</text>
</comment>
<evidence type="ECO:0000313" key="6">
    <source>
        <dbReference type="EMBL" id="KAJ3258550.1"/>
    </source>
</evidence>
<organism evidence="6 7">
    <name type="scientific">Boothiomyces macroporosus</name>
    <dbReference type="NCBI Taxonomy" id="261099"/>
    <lineage>
        <taxon>Eukaryota</taxon>
        <taxon>Fungi</taxon>
        <taxon>Fungi incertae sedis</taxon>
        <taxon>Chytridiomycota</taxon>
        <taxon>Chytridiomycota incertae sedis</taxon>
        <taxon>Chytridiomycetes</taxon>
        <taxon>Rhizophydiales</taxon>
        <taxon>Terramycetaceae</taxon>
        <taxon>Boothiomyces</taxon>
    </lineage>
</organism>
<dbReference type="GO" id="GO:0006538">
    <property type="term" value="P:L-glutamate catabolic process"/>
    <property type="evidence" value="ECO:0007669"/>
    <property type="project" value="UniProtKB-UniRule"/>
</dbReference>
<keyword evidence="7" id="KW-1185">Reference proteome</keyword>
<reference evidence="6" key="1">
    <citation type="submission" date="2020-05" db="EMBL/GenBank/DDBJ databases">
        <title>Phylogenomic resolution of chytrid fungi.</title>
        <authorList>
            <person name="Stajich J.E."/>
            <person name="Amses K."/>
            <person name="Simmons R."/>
            <person name="Seto K."/>
            <person name="Myers J."/>
            <person name="Bonds A."/>
            <person name="Quandt C.A."/>
            <person name="Barry K."/>
            <person name="Liu P."/>
            <person name="Grigoriev I."/>
            <person name="Longcore J.E."/>
            <person name="James T.Y."/>
        </authorList>
    </citation>
    <scope>NUCLEOTIDE SEQUENCE</scope>
    <source>
        <strain evidence="6">PLAUS21</strain>
    </source>
</reference>
<sequence length="959" mass="108774">MNKSFASFAFTGKSDQMNKVKDYIYEKALIPKELVETEEESAERVGEHIIALYGAKVQAFIRNDTQPEINLKRQTDSGAVYIHTSSPGYEKLIDTTYLDVASDETPYRLESYLSTGKVSSSAAATLRCYLIRKCDFVNPFPSNAEMTDIQRVADKNFLFRTTPKTHGLFKDVMERVLSTNGPILEVFDHTSTGERRLVIGFKRRSTRSFFSAISHVFHYYGITSTRKYVDQFSNGVTICSFYLKDIPGNGNSLEAVIQNVVEEASLLYCLPVNSLQQFVQTKELSVQECIYGNVGWIFAQHFLKRLGSEYQGLSKIVDLSNVSHVEVLTNIKKKLRSDTFTREYILDIIERYPSLVQACYQHFSALHHSGNAKEVNDKELLDKIAKVVQNPNEFKIFESYITFNRAILKTNFYKSSKVALSFRLDPAFMSEIEYPRPVFGMFLVVGAGFRGFHLRFRDIARGGIRIVRSRNSENYSINLRSLLDENYGLAATQQRKNKDIPEGGSKGTILLDIDHQDKPRVAFEKYCDSILDLLIMEGKTNIVDYYKQPEILFFGPDEGTADMMDWASQHSRTRNYSYWNAFTTGKSQAIGGIPHDTFGMTTRSVHQYVLGIYRKLGLKEEHVTKFVTGGPDGDLGSNEIKISNDRTIGIVDGSGVLYDPKGIDRAELLRLAESRLTVINFDKSKLSEKGFLVSVEENDITLPDGTFVPSGLKFRNDFHLNPLSSADIFVPCGGRPESIGIDNIQHMFFDDGTPRFKYIVEGANLFLTQDARLLLEKKGVIIFKDASANKGGVTSSSLEVLAALAFNDVEFHEHMQVKPDHVPQFYKEYVEAVQKSIENNADLEFEALWREWKETKRPISIISDDLSFAIVKLNEELQQTSLWDNIPLRKVVMNEAFPKLLVDKVGLDTLLERVPENYAKAIFGSYLASRFVYKYGTSPSQFAFFEYMSPYFAKVVKNA</sequence>
<keyword evidence="3 4" id="KW-0520">NAD</keyword>
<evidence type="ECO:0000259" key="5">
    <source>
        <dbReference type="SMART" id="SM00839"/>
    </source>
</evidence>
<dbReference type="Proteomes" id="UP001210925">
    <property type="component" value="Unassembled WGS sequence"/>
</dbReference>
<evidence type="ECO:0000256" key="2">
    <source>
        <dbReference type="ARBA" id="ARBA00023002"/>
    </source>
</evidence>
<dbReference type="EMBL" id="JADGKB010000026">
    <property type="protein sequence ID" value="KAJ3258550.1"/>
    <property type="molecule type" value="Genomic_DNA"/>
</dbReference>
<dbReference type="PANTHER" id="PTHR11606:SF24">
    <property type="entry name" value="NAD-SPECIFIC GLUTAMATE DEHYDROGENASE"/>
    <property type="match status" value="1"/>
</dbReference>
<name>A0AAD5UHV7_9FUNG</name>
<dbReference type="InterPro" id="IPR036291">
    <property type="entry name" value="NAD(P)-bd_dom_sf"/>
</dbReference>
<evidence type="ECO:0000256" key="1">
    <source>
        <dbReference type="ARBA" id="ARBA00006382"/>
    </source>
</evidence>
<dbReference type="Pfam" id="PF23152">
    <property type="entry name" value="GDH_2nd"/>
    <property type="match status" value="1"/>
</dbReference>
<dbReference type="InterPro" id="IPR046346">
    <property type="entry name" value="Aminoacid_DH-like_N_sf"/>
</dbReference>
<dbReference type="SMART" id="SM00839">
    <property type="entry name" value="ELFV_dehydrog"/>
    <property type="match status" value="1"/>
</dbReference>
<comment type="caution">
    <text evidence="6">The sequence shown here is derived from an EMBL/GenBank/DDBJ whole genome shotgun (WGS) entry which is preliminary data.</text>
</comment>